<evidence type="ECO:0000256" key="9">
    <source>
        <dbReference type="PROSITE-ProRule" id="PRU00278"/>
    </source>
</evidence>
<dbReference type="SUPFAM" id="SSF54534">
    <property type="entry name" value="FKBP-like"/>
    <property type="match status" value="1"/>
</dbReference>
<feature type="non-terminal residue" evidence="12">
    <location>
        <position position="1"/>
    </location>
</feature>
<dbReference type="PANTHER" id="PTHR47637">
    <property type="entry name" value="CHAPERONE SURA"/>
    <property type="match status" value="1"/>
</dbReference>
<dbReference type="SUPFAM" id="SSF109998">
    <property type="entry name" value="Triger factor/SurA peptide-binding domain-like"/>
    <property type="match status" value="1"/>
</dbReference>
<evidence type="ECO:0000256" key="7">
    <source>
        <dbReference type="ARBA" id="ARBA00030642"/>
    </source>
</evidence>
<dbReference type="OrthoDB" id="9791746at2"/>
<keyword evidence="2" id="KW-0732">Signal</keyword>
<dbReference type="Gene3D" id="1.10.4030.10">
    <property type="entry name" value="Porin chaperone SurA, peptide-binding domain"/>
    <property type="match status" value="1"/>
</dbReference>
<evidence type="ECO:0000256" key="8">
    <source>
        <dbReference type="ARBA" id="ARBA00031484"/>
    </source>
</evidence>
<evidence type="ECO:0000313" key="13">
    <source>
        <dbReference type="Proteomes" id="UP000005324"/>
    </source>
</evidence>
<gene>
    <name evidence="12" type="ORF">HMPREF0731_0458</name>
</gene>
<evidence type="ECO:0000256" key="10">
    <source>
        <dbReference type="SAM" id="MobiDB-lite"/>
    </source>
</evidence>
<keyword evidence="6 9" id="KW-0413">Isomerase</keyword>
<dbReference type="InterPro" id="IPR015391">
    <property type="entry name" value="SurA_N"/>
</dbReference>
<keyword evidence="13" id="KW-1185">Reference proteome</keyword>
<dbReference type="Proteomes" id="UP000005324">
    <property type="component" value="Unassembled WGS sequence"/>
</dbReference>
<evidence type="ECO:0000256" key="4">
    <source>
        <dbReference type="ARBA" id="ARBA00023110"/>
    </source>
</evidence>
<dbReference type="PROSITE" id="PS50198">
    <property type="entry name" value="PPIC_PPIASE_2"/>
    <property type="match status" value="1"/>
</dbReference>
<dbReference type="PANTHER" id="PTHR47637:SF1">
    <property type="entry name" value="CHAPERONE SURA"/>
    <property type="match status" value="1"/>
</dbReference>
<protein>
    <recommendedName>
        <fullName evidence="1">Parvulin-like PPIase</fullName>
    </recommendedName>
    <alternativeName>
        <fullName evidence="7">Peptidyl-prolyl cis-trans isomerase plp</fullName>
    </alternativeName>
    <alternativeName>
        <fullName evidence="8">Rotamase plp</fullName>
    </alternativeName>
</protein>
<dbReference type="InterPro" id="IPR027304">
    <property type="entry name" value="Trigger_fact/SurA_dom_sf"/>
</dbReference>
<dbReference type="InterPro" id="IPR000297">
    <property type="entry name" value="PPIase_PpiC"/>
</dbReference>
<dbReference type="GO" id="GO:0003755">
    <property type="term" value="F:peptidyl-prolyl cis-trans isomerase activity"/>
    <property type="evidence" value="ECO:0007669"/>
    <property type="project" value="UniProtKB-KW"/>
</dbReference>
<evidence type="ECO:0000256" key="6">
    <source>
        <dbReference type="ARBA" id="ARBA00023235"/>
    </source>
</evidence>
<accession>D5RH99</accession>
<keyword evidence="3" id="KW-0574">Periplasm</keyword>
<dbReference type="AlphaFoldDB" id="D5RH99"/>
<name>D5RH99_9PROT</name>
<dbReference type="EMBL" id="ADVL01000090">
    <property type="protein sequence ID" value="EFH13324.1"/>
    <property type="molecule type" value="Genomic_DNA"/>
</dbReference>
<evidence type="ECO:0000256" key="2">
    <source>
        <dbReference type="ARBA" id="ARBA00022729"/>
    </source>
</evidence>
<keyword evidence="5" id="KW-0143">Chaperone</keyword>
<evidence type="ECO:0000256" key="3">
    <source>
        <dbReference type="ARBA" id="ARBA00022764"/>
    </source>
</evidence>
<dbReference type="RefSeq" id="WP_007003518.1">
    <property type="nucleotide sequence ID" value="NZ_GG770778.1"/>
</dbReference>
<dbReference type="InterPro" id="IPR046357">
    <property type="entry name" value="PPIase_dom_sf"/>
</dbReference>
<proteinExistence type="predicted"/>
<dbReference type="Pfam" id="PF09312">
    <property type="entry name" value="SurA_N"/>
    <property type="match status" value="1"/>
</dbReference>
<sequence>GAAPAQVNSIVAVVNGDVVTAGEVAGRARLFALNAGMGPAPDVVQRLRPQVTRLLVDERLRMQEVQRRGIPVPDEDVAEAVQEIESRNGLPRGGLVGQLRAAGIPPRALFDQIRNQIGWSRLVRAQLGQQAQISPAEVAEFVAAHKARTGQPEYLVSEIFIPVDDPGAEPEVRRFVEDVVGQLRRGVPFPAAATQFSQSQTALQGGDMGWVRGEEFDPGVASILERMPPGAIANPQRVPGGFQIVALRQKRETGRDLATMVTLRQAFLGFTSALDPQNPTQQQIQALERARALQGQNCQAVEAAARGSSRPADPGGPLPLEQMQPPQLRSIVAGLQVNRASQPLVTPDGILVLAVCSRETRNLAELTPEQARVQILRDRIELASRQLQRDLRRRAQIDMRS</sequence>
<evidence type="ECO:0000256" key="5">
    <source>
        <dbReference type="ARBA" id="ARBA00023186"/>
    </source>
</evidence>
<comment type="caution">
    <text evidence="12">The sequence shown here is derived from an EMBL/GenBank/DDBJ whole genome shotgun (WGS) entry which is preliminary data.</text>
</comment>
<keyword evidence="4 9" id="KW-0697">Rotamase</keyword>
<dbReference type="Gene3D" id="3.10.50.40">
    <property type="match status" value="1"/>
</dbReference>
<feature type="domain" description="PpiC" evidence="11">
    <location>
        <begin position="151"/>
        <end position="249"/>
    </location>
</feature>
<evidence type="ECO:0000256" key="1">
    <source>
        <dbReference type="ARBA" id="ARBA00018370"/>
    </source>
</evidence>
<dbReference type="Pfam" id="PF00639">
    <property type="entry name" value="Rotamase"/>
    <property type="match status" value="1"/>
</dbReference>
<organism evidence="12 13">
    <name type="scientific">Pseudoroseomonas cervicalis ATCC 49957</name>
    <dbReference type="NCBI Taxonomy" id="525371"/>
    <lineage>
        <taxon>Bacteria</taxon>
        <taxon>Pseudomonadati</taxon>
        <taxon>Pseudomonadota</taxon>
        <taxon>Alphaproteobacteria</taxon>
        <taxon>Acetobacterales</taxon>
        <taxon>Roseomonadaceae</taxon>
        <taxon>Roseomonas</taxon>
    </lineage>
</organism>
<dbReference type="InterPro" id="IPR050280">
    <property type="entry name" value="OMP_Chaperone_SurA"/>
</dbReference>
<evidence type="ECO:0000259" key="11">
    <source>
        <dbReference type="PROSITE" id="PS50198"/>
    </source>
</evidence>
<feature type="region of interest" description="Disordered" evidence="10">
    <location>
        <begin position="304"/>
        <end position="323"/>
    </location>
</feature>
<dbReference type="HOGENOM" id="CLU_686114_0_0_5"/>
<evidence type="ECO:0000313" key="12">
    <source>
        <dbReference type="EMBL" id="EFH13324.1"/>
    </source>
</evidence>
<reference evidence="12 13" key="1">
    <citation type="submission" date="2010-04" db="EMBL/GenBank/DDBJ databases">
        <authorList>
            <person name="Qin X."/>
            <person name="Bachman B."/>
            <person name="Battles P."/>
            <person name="Bell A."/>
            <person name="Bess C."/>
            <person name="Bickham C."/>
            <person name="Chaboub L."/>
            <person name="Chen D."/>
            <person name="Coyle M."/>
            <person name="Deiros D.R."/>
            <person name="Dinh H."/>
            <person name="Forbes L."/>
            <person name="Fowler G."/>
            <person name="Francisco L."/>
            <person name="Fu Q."/>
            <person name="Gubbala S."/>
            <person name="Hale W."/>
            <person name="Han Y."/>
            <person name="Hemphill L."/>
            <person name="Highlander S.K."/>
            <person name="Hirani K."/>
            <person name="Hogues M."/>
            <person name="Jackson L."/>
            <person name="Jakkamsetti A."/>
            <person name="Javaid M."/>
            <person name="Jiang H."/>
            <person name="Korchina V."/>
            <person name="Kovar C."/>
            <person name="Lara F."/>
            <person name="Lee S."/>
            <person name="Mata R."/>
            <person name="Mathew T."/>
            <person name="Moen C."/>
            <person name="Morales K."/>
            <person name="Munidasa M."/>
            <person name="Nazareth L."/>
            <person name="Ngo R."/>
            <person name="Nguyen L."/>
            <person name="Okwuonu G."/>
            <person name="Ongeri F."/>
            <person name="Patil S."/>
            <person name="Petrosino J."/>
            <person name="Pham C."/>
            <person name="Pham P."/>
            <person name="Pu L.-L."/>
            <person name="Puazo M."/>
            <person name="Raj R."/>
            <person name="Reid J."/>
            <person name="Rouhana J."/>
            <person name="Saada N."/>
            <person name="Shang Y."/>
            <person name="Simmons D."/>
            <person name="Thornton R."/>
            <person name="Warren J."/>
            <person name="Weissenberger G."/>
            <person name="Zhang J."/>
            <person name="Zhang L."/>
            <person name="Zhou C."/>
            <person name="Zhu D."/>
            <person name="Muzny D."/>
            <person name="Worley K."/>
            <person name="Gibbs R."/>
        </authorList>
    </citation>
    <scope>NUCLEOTIDE SEQUENCE [LARGE SCALE GENOMIC DNA]</scope>
    <source>
        <strain evidence="12 13">ATCC 49957</strain>
    </source>
</reference>